<dbReference type="PRINTS" id="PR00300">
    <property type="entry name" value="CLPPROTEASEA"/>
</dbReference>
<keyword evidence="1 5" id="KW-0677">Repeat</keyword>
<dbReference type="InterPro" id="IPR003959">
    <property type="entry name" value="ATPase_AAA_core"/>
</dbReference>
<evidence type="ECO:0000256" key="6">
    <source>
        <dbReference type="SAM" id="Phobius"/>
    </source>
</evidence>
<dbReference type="InterPro" id="IPR050130">
    <property type="entry name" value="ClpA_ClpB"/>
</dbReference>
<reference evidence="9" key="1">
    <citation type="submission" date="2017-09" db="EMBL/GenBank/DDBJ databases">
        <title>Depth-based differentiation of microbial function through sediment-hosted aquifers and enrichment of novel symbionts in the deep terrestrial subsurface.</title>
        <authorList>
            <person name="Probst A.J."/>
            <person name="Ladd B."/>
            <person name="Jarett J.K."/>
            <person name="Geller-Mcgrath D.E."/>
            <person name="Sieber C.M.K."/>
            <person name="Emerson J.B."/>
            <person name="Anantharaman K."/>
            <person name="Thomas B.C."/>
            <person name="Malmstrom R."/>
            <person name="Stieglmeier M."/>
            <person name="Klingl A."/>
            <person name="Woyke T."/>
            <person name="Ryan C.M."/>
            <person name="Banfield J.F."/>
        </authorList>
    </citation>
    <scope>NUCLEOTIDE SEQUENCE [LARGE SCALE GENOMIC DNA]</scope>
</reference>
<evidence type="ECO:0000256" key="1">
    <source>
        <dbReference type="ARBA" id="ARBA00022737"/>
    </source>
</evidence>
<dbReference type="EMBL" id="PFBV01000004">
    <property type="protein sequence ID" value="PIT88283.1"/>
    <property type="molecule type" value="Genomic_DNA"/>
</dbReference>
<dbReference type="PROSITE" id="PS51903">
    <property type="entry name" value="CLP_R"/>
    <property type="match status" value="1"/>
</dbReference>
<dbReference type="CDD" id="cd19499">
    <property type="entry name" value="RecA-like_ClpB_Hsp104-like"/>
    <property type="match status" value="1"/>
</dbReference>
<accession>A0A2M6W644</accession>
<dbReference type="Pfam" id="PF00004">
    <property type="entry name" value="AAA"/>
    <property type="match status" value="1"/>
</dbReference>
<dbReference type="Pfam" id="PF10431">
    <property type="entry name" value="ClpB_D2-small"/>
    <property type="match status" value="1"/>
</dbReference>
<dbReference type="PANTHER" id="PTHR11638">
    <property type="entry name" value="ATP-DEPENDENT CLP PROTEASE"/>
    <property type="match status" value="1"/>
</dbReference>
<dbReference type="GO" id="GO:0016887">
    <property type="term" value="F:ATP hydrolysis activity"/>
    <property type="evidence" value="ECO:0007669"/>
    <property type="project" value="InterPro"/>
</dbReference>
<dbReference type="AlphaFoldDB" id="A0A2M6W644"/>
<dbReference type="FunFam" id="3.40.50.300:FF:000025">
    <property type="entry name" value="ATP-dependent Clp protease subunit"/>
    <property type="match status" value="1"/>
</dbReference>
<dbReference type="GO" id="GO:0005737">
    <property type="term" value="C:cytoplasm"/>
    <property type="evidence" value="ECO:0007669"/>
    <property type="project" value="TreeGrafter"/>
</dbReference>
<dbReference type="Pfam" id="PF02861">
    <property type="entry name" value="Clp_N"/>
    <property type="match status" value="1"/>
</dbReference>
<evidence type="ECO:0000256" key="3">
    <source>
        <dbReference type="ARBA" id="ARBA00022840"/>
    </source>
</evidence>
<keyword evidence="4" id="KW-0143">Chaperone</keyword>
<evidence type="ECO:0000256" key="5">
    <source>
        <dbReference type="PROSITE-ProRule" id="PRU01251"/>
    </source>
</evidence>
<dbReference type="InterPro" id="IPR019489">
    <property type="entry name" value="Clp_ATPase_C"/>
</dbReference>
<dbReference type="Proteomes" id="UP000231426">
    <property type="component" value="Unassembled WGS sequence"/>
</dbReference>
<evidence type="ECO:0000259" key="7">
    <source>
        <dbReference type="PROSITE" id="PS51903"/>
    </source>
</evidence>
<dbReference type="Gene3D" id="1.10.1780.10">
    <property type="entry name" value="Clp, N-terminal domain"/>
    <property type="match status" value="1"/>
</dbReference>
<keyword evidence="6" id="KW-1133">Transmembrane helix</keyword>
<dbReference type="InterPro" id="IPR003593">
    <property type="entry name" value="AAA+_ATPase"/>
</dbReference>
<dbReference type="SUPFAM" id="SSF52540">
    <property type="entry name" value="P-loop containing nucleoside triphosphate hydrolases"/>
    <property type="match status" value="2"/>
</dbReference>
<evidence type="ECO:0000256" key="4">
    <source>
        <dbReference type="ARBA" id="ARBA00023186"/>
    </source>
</evidence>
<keyword evidence="6" id="KW-0472">Membrane</keyword>
<dbReference type="GO" id="GO:0005524">
    <property type="term" value="F:ATP binding"/>
    <property type="evidence" value="ECO:0007669"/>
    <property type="project" value="UniProtKB-KW"/>
</dbReference>
<evidence type="ECO:0000313" key="8">
    <source>
        <dbReference type="EMBL" id="PIT88283.1"/>
    </source>
</evidence>
<comment type="caution">
    <text evidence="8">The sequence shown here is derived from an EMBL/GenBank/DDBJ whole genome shotgun (WGS) entry which is preliminary data.</text>
</comment>
<feature type="transmembrane region" description="Helical" evidence="6">
    <location>
        <begin position="71"/>
        <end position="93"/>
    </location>
</feature>
<dbReference type="Pfam" id="PF07724">
    <property type="entry name" value="AAA_2"/>
    <property type="match status" value="1"/>
</dbReference>
<dbReference type="InterPro" id="IPR004176">
    <property type="entry name" value="Clp_R_N"/>
</dbReference>
<keyword evidence="3" id="KW-0067">ATP-binding</keyword>
<proteinExistence type="predicted"/>
<keyword evidence="2" id="KW-0547">Nucleotide-binding</keyword>
<keyword evidence="6" id="KW-0812">Transmembrane</keyword>
<dbReference type="Pfam" id="PF17871">
    <property type="entry name" value="AAA_lid_9"/>
    <property type="match status" value="1"/>
</dbReference>
<dbReference type="SMART" id="SM01086">
    <property type="entry name" value="ClpB_D2-small"/>
    <property type="match status" value="1"/>
</dbReference>
<feature type="transmembrane region" description="Helical" evidence="6">
    <location>
        <begin position="113"/>
        <end position="131"/>
    </location>
</feature>
<dbReference type="Gene3D" id="3.40.50.300">
    <property type="entry name" value="P-loop containing nucleotide triphosphate hydrolases"/>
    <property type="match status" value="2"/>
</dbReference>
<evidence type="ECO:0000313" key="9">
    <source>
        <dbReference type="Proteomes" id="UP000231426"/>
    </source>
</evidence>
<name>A0A2M6W644_9BACT</name>
<evidence type="ECO:0000256" key="2">
    <source>
        <dbReference type="ARBA" id="ARBA00022741"/>
    </source>
</evidence>
<dbReference type="PANTHER" id="PTHR11638:SF18">
    <property type="entry name" value="HEAT SHOCK PROTEIN 104"/>
    <property type="match status" value="1"/>
</dbReference>
<dbReference type="Gene3D" id="1.10.8.60">
    <property type="match status" value="2"/>
</dbReference>
<dbReference type="InterPro" id="IPR001270">
    <property type="entry name" value="ClpA/B"/>
</dbReference>
<sequence length="926" mass="103817">MLFEKKQPLNLLICPSCKGTGIVGMSGCSECRGKSVGYRPRQKLLHWSFPLTRYNLALLKAKRIFNKIRRITFVVLWLNAWGWFGFLIYKKVIWADVIKGPEYMWNALNNVEGSSWILFWLGVIFISYWTYRVITERKIKGEVEKYSYDVQMTAAENQILTDWKQIEKISGRQSLNISSSFTDEALAAVGEAYEMADRNGYKILEVEHLFFALLSFNRIGNIFVRLGIPASVIKKYLLPILENKKGKVEKRIGEAPLVSPDFFQALFGAYEESYSAHQEYVSVTELLVAAAKQSEMLQEMLYDVGIEKNKLVNAVEWARIGERLYRRYVTHSRSASHRSKSGMDKAMTALATPYLNNFSDDMTLLAQYGRLEFCVARDKVIEEVFRAVEGGGENVVLVGEHGAGKRSVVEGIAEKMINEDVPSRLRDKRLVRLSVSSLLSGTTPAGAIERLLHILNEISNARNVVLFIHNIHEMSGVSAGEEGGSLDLSDTLAERLKTGRFITIATTTPEFYAKNISGTSLSNIFTKVDVKELTEDEAIQVVESKIGLVEYKNKVFFAYNAIEKAVQLASRYLHEVCLPGSALEVINESAAHVRNKKGNESLVTAEDVAKVVSDKTGIPVTSVTADESGKLMKLEQEMHKRVIGQEEAVGLIANALRRARAQIRSTNRPIANFLFLGPTGVGKTELAKTISTVYFGGEDMMVRLDMSEYQDKTSVYRLIGAPGEKGSGILTEAVRRQPFSLLLLDEIEKADPNILNLFLQVMDDGRLTDSSGQVIDFTNVILIATSNAGTTYVQEQMRAGLSSEAIKERLLHGELKQNFRPEFLNRFDGIVLFKPLAYDDVKKIAALMLQRITKELEEKGIETVIEDEALDFLAGVGFDPEFGARPLRRAIQERIENQLAEMLLSNKLKRRDKIAIGRGGYIRVIN</sequence>
<dbReference type="InterPro" id="IPR027417">
    <property type="entry name" value="P-loop_NTPase"/>
</dbReference>
<dbReference type="GO" id="GO:0034605">
    <property type="term" value="P:cellular response to heat"/>
    <property type="evidence" value="ECO:0007669"/>
    <property type="project" value="TreeGrafter"/>
</dbReference>
<dbReference type="InterPro" id="IPR041546">
    <property type="entry name" value="ClpA/ClpB_AAA_lid"/>
</dbReference>
<gene>
    <name evidence="8" type="ORF">COU29_03385</name>
</gene>
<protein>
    <recommendedName>
        <fullName evidence="7">Clp R domain-containing protein</fullName>
    </recommendedName>
</protein>
<dbReference type="InterPro" id="IPR036628">
    <property type="entry name" value="Clp_N_dom_sf"/>
</dbReference>
<dbReference type="SMART" id="SM00382">
    <property type="entry name" value="AAA"/>
    <property type="match status" value="2"/>
</dbReference>
<feature type="domain" description="Clp R" evidence="7">
    <location>
        <begin position="177"/>
        <end position="322"/>
    </location>
</feature>
<dbReference type="SUPFAM" id="SSF81923">
    <property type="entry name" value="Double Clp-N motif"/>
    <property type="match status" value="1"/>
</dbReference>
<organism evidence="8 9">
    <name type="scientific">Candidatus Magasanikbacteria bacterium CG10_big_fil_rev_8_21_14_0_10_36_32</name>
    <dbReference type="NCBI Taxonomy" id="1974646"/>
    <lineage>
        <taxon>Bacteria</taxon>
        <taxon>Candidatus Magasanikiibacteriota</taxon>
    </lineage>
</organism>